<dbReference type="GO" id="GO:0016779">
    <property type="term" value="F:nucleotidyltransferase activity"/>
    <property type="evidence" value="ECO:0007669"/>
    <property type="project" value="UniProtKB-KW"/>
</dbReference>
<dbReference type="PANTHER" id="PTHR43793">
    <property type="entry name" value="FAD SYNTHASE"/>
    <property type="match status" value="1"/>
</dbReference>
<keyword evidence="1" id="KW-0808">Transferase</keyword>
<dbReference type="NCBIfam" id="TIGR00125">
    <property type="entry name" value="cyt_tran_rel"/>
    <property type="match status" value="1"/>
</dbReference>
<evidence type="ECO:0000256" key="1">
    <source>
        <dbReference type="ARBA" id="ARBA00022679"/>
    </source>
</evidence>
<dbReference type="PANTHER" id="PTHR43793:SF1">
    <property type="entry name" value="FAD SYNTHASE"/>
    <property type="match status" value="1"/>
</dbReference>
<dbReference type="InterPro" id="IPR050385">
    <property type="entry name" value="Archaeal_FAD_synthase"/>
</dbReference>
<organism evidence="4 5">
    <name type="scientific">Candidatus Staskawiczbacteria bacterium RIFCSPHIGHO2_02_FULL_33_16</name>
    <dbReference type="NCBI Taxonomy" id="1802204"/>
    <lineage>
        <taxon>Bacteria</taxon>
        <taxon>Candidatus Staskawicziibacteriota</taxon>
    </lineage>
</organism>
<comment type="caution">
    <text evidence="4">The sequence shown here is derived from an EMBL/GenBank/DDBJ whole genome shotgun (WGS) entry which is preliminary data.</text>
</comment>
<feature type="domain" description="Cytidyltransferase-like" evidence="3">
    <location>
        <begin position="5"/>
        <end position="145"/>
    </location>
</feature>
<evidence type="ECO:0000259" key="3">
    <source>
        <dbReference type="Pfam" id="PF01467"/>
    </source>
</evidence>
<dbReference type="Proteomes" id="UP000179183">
    <property type="component" value="Unassembled WGS sequence"/>
</dbReference>
<dbReference type="EMBL" id="MHOQ01000001">
    <property type="protein sequence ID" value="OGZ67659.1"/>
    <property type="molecule type" value="Genomic_DNA"/>
</dbReference>
<accession>A0A1G2HZ23</accession>
<sequence>MSKILTFGTFDGLHEGHLNLFKQALQSVAFQGKLQHLEDAYLIVVVGRDSSVLKTKKKQPKYSENERLEVVKKCKLVNEAILGKENHDPSQDQYTIIKEIDPDIICLGYDQANFLEKLKKELKEMNLRARVEVLKPYKPETHHSSLLNNL</sequence>
<dbReference type="Gene3D" id="3.40.50.620">
    <property type="entry name" value="HUPs"/>
    <property type="match status" value="1"/>
</dbReference>
<gene>
    <name evidence="4" type="ORF">A3D34_01945</name>
</gene>
<dbReference type="SUPFAM" id="SSF52374">
    <property type="entry name" value="Nucleotidylyl transferase"/>
    <property type="match status" value="1"/>
</dbReference>
<evidence type="ECO:0000313" key="4">
    <source>
        <dbReference type="EMBL" id="OGZ67659.1"/>
    </source>
</evidence>
<protein>
    <recommendedName>
        <fullName evidence="3">Cytidyltransferase-like domain-containing protein</fullName>
    </recommendedName>
</protein>
<proteinExistence type="predicted"/>
<dbReference type="Pfam" id="PF01467">
    <property type="entry name" value="CTP_transf_like"/>
    <property type="match status" value="1"/>
</dbReference>
<dbReference type="InterPro" id="IPR014729">
    <property type="entry name" value="Rossmann-like_a/b/a_fold"/>
</dbReference>
<evidence type="ECO:0000256" key="2">
    <source>
        <dbReference type="ARBA" id="ARBA00022695"/>
    </source>
</evidence>
<keyword evidence="2" id="KW-0548">Nucleotidyltransferase</keyword>
<reference evidence="4 5" key="1">
    <citation type="journal article" date="2016" name="Nat. Commun.">
        <title>Thousands of microbial genomes shed light on interconnected biogeochemical processes in an aquifer system.</title>
        <authorList>
            <person name="Anantharaman K."/>
            <person name="Brown C.T."/>
            <person name="Hug L.A."/>
            <person name="Sharon I."/>
            <person name="Castelle C.J."/>
            <person name="Probst A.J."/>
            <person name="Thomas B.C."/>
            <person name="Singh A."/>
            <person name="Wilkins M.J."/>
            <person name="Karaoz U."/>
            <person name="Brodie E.L."/>
            <person name="Williams K.H."/>
            <person name="Hubbard S.S."/>
            <person name="Banfield J.F."/>
        </authorList>
    </citation>
    <scope>NUCLEOTIDE SEQUENCE [LARGE SCALE GENOMIC DNA]</scope>
</reference>
<dbReference type="AlphaFoldDB" id="A0A1G2HZ23"/>
<name>A0A1G2HZ23_9BACT</name>
<evidence type="ECO:0000313" key="5">
    <source>
        <dbReference type="Proteomes" id="UP000179183"/>
    </source>
</evidence>
<dbReference type="InterPro" id="IPR004821">
    <property type="entry name" value="Cyt_trans-like"/>
</dbReference>